<dbReference type="PANTHER" id="PTHR43080">
    <property type="entry name" value="CBS DOMAIN-CONTAINING PROTEIN CBSX3, MITOCHONDRIAL"/>
    <property type="match status" value="1"/>
</dbReference>
<gene>
    <name evidence="4" type="ORF">IV74_GL000349</name>
</gene>
<name>A0A0R2I5Y4_CARDV</name>
<dbReference type="GeneID" id="89588343"/>
<accession>A0A0R2I5Y4</accession>
<dbReference type="AlphaFoldDB" id="A0A0R2I5Y4"/>
<evidence type="ECO:0000313" key="4">
    <source>
        <dbReference type="EMBL" id="KRN57367.1"/>
    </source>
</evidence>
<dbReference type="InterPro" id="IPR046342">
    <property type="entry name" value="CBS_dom_sf"/>
</dbReference>
<dbReference type="InterPro" id="IPR045865">
    <property type="entry name" value="ACT-like_dom_sf"/>
</dbReference>
<keyword evidence="1 2" id="KW-0129">CBS domain</keyword>
<dbReference type="Pfam" id="PF00571">
    <property type="entry name" value="CBS"/>
    <property type="match status" value="2"/>
</dbReference>
<dbReference type="SUPFAM" id="SSF55021">
    <property type="entry name" value="ACT-like"/>
    <property type="match status" value="1"/>
</dbReference>
<dbReference type="InterPro" id="IPR051257">
    <property type="entry name" value="Diverse_CBS-Domain"/>
</dbReference>
<dbReference type="Proteomes" id="UP000051658">
    <property type="component" value="Unassembled WGS sequence"/>
</dbReference>
<sequence>MDVHTYMSKEVITISQDTKILEALDVMKAHKIHRLPVVEKGQLIGLVTEGVIQQNSPSTATSLSIHELNYLLTKTTVKEIMLTDVKTISPNALLEEAAVRMRENQISVLPVVENQNQVVGIITEKDIFDAFIDLLGYYNQGCRVVVDIPEDHTGILENITHLFATEKMSIDQIAVYRKTGLTQVVIQVASTDDAKIKEMLTQQHYHVSSCLLKNGK</sequence>
<dbReference type="PATRIC" id="fig|1449336.4.peg.356"/>
<dbReference type="CDD" id="cd04584">
    <property type="entry name" value="CBS_pair_AcuB_like"/>
    <property type="match status" value="1"/>
</dbReference>
<dbReference type="Gene3D" id="3.10.580.10">
    <property type="entry name" value="CBS-domain"/>
    <property type="match status" value="1"/>
</dbReference>
<feature type="domain" description="CBS" evidence="3">
    <location>
        <begin position="81"/>
        <end position="137"/>
    </location>
</feature>
<comment type="caution">
    <text evidence="4">The sequence shown here is derived from an EMBL/GenBank/DDBJ whole genome shotgun (WGS) entry which is preliminary data.</text>
</comment>
<dbReference type="EMBL" id="JQBS01000007">
    <property type="protein sequence ID" value="KRN57367.1"/>
    <property type="molecule type" value="Genomic_DNA"/>
</dbReference>
<dbReference type="InterPro" id="IPR000644">
    <property type="entry name" value="CBS_dom"/>
</dbReference>
<proteinExistence type="predicted"/>
<evidence type="ECO:0000313" key="5">
    <source>
        <dbReference type="Proteomes" id="UP000051658"/>
    </source>
</evidence>
<dbReference type="SMART" id="SM00116">
    <property type="entry name" value="CBS"/>
    <property type="match status" value="2"/>
</dbReference>
<keyword evidence="5" id="KW-1185">Reference proteome</keyword>
<dbReference type="PROSITE" id="PS51371">
    <property type="entry name" value="CBS"/>
    <property type="match status" value="2"/>
</dbReference>
<dbReference type="PANTHER" id="PTHR43080:SF2">
    <property type="entry name" value="CBS DOMAIN-CONTAINING PROTEIN"/>
    <property type="match status" value="1"/>
</dbReference>
<feature type="domain" description="CBS" evidence="3">
    <location>
        <begin position="7"/>
        <end position="62"/>
    </location>
</feature>
<dbReference type="eggNOG" id="COG0517">
    <property type="taxonomic scope" value="Bacteria"/>
</dbReference>
<evidence type="ECO:0000256" key="1">
    <source>
        <dbReference type="ARBA" id="ARBA00023122"/>
    </source>
</evidence>
<evidence type="ECO:0000259" key="3">
    <source>
        <dbReference type="PROSITE" id="PS51371"/>
    </source>
</evidence>
<dbReference type="RefSeq" id="WP_034570965.1">
    <property type="nucleotide sequence ID" value="NZ_JQBS01000007.1"/>
</dbReference>
<evidence type="ECO:0000256" key="2">
    <source>
        <dbReference type="PROSITE-ProRule" id="PRU00703"/>
    </source>
</evidence>
<dbReference type="SUPFAM" id="SSF54631">
    <property type="entry name" value="CBS-domain pair"/>
    <property type="match status" value="1"/>
</dbReference>
<organism evidence="4 5">
    <name type="scientific">Carnobacterium divergens DSM 20623</name>
    <dbReference type="NCBI Taxonomy" id="1449336"/>
    <lineage>
        <taxon>Bacteria</taxon>
        <taxon>Bacillati</taxon>
        <taxon>Bacillota</taxon>
        <taxon>Bacilli</taxon>
        <taxon>Lactobacillales</taxon>
        <taxon>Carnobacteriaceae</taxon>
        <taxon>Carnobacterium</taxon>
    </lineage>
</organism>
<protein>
    <submittedName>
        <fullName evidence="4">Component of the acetoin degradation regulation pathway</fullName>
    </submittedName>
</protein>
<reference evidence="4 5" key="1">
    <citation type="journal article" date="2015" name="Genome Announc.">
        <title>Expanding the biotechnology potential of lactobacilli through comparative genomics of 213 strains and associated genera.</title>
        <authorList>
            <person name="Sun Z."/>
            <person name="Harris H.M."/>
            <person name="McCann A."/>
            <person name="Guo C."/>
            <person name="Argimon S."/>
            <person name="Zhang W."/>
            <person name="Yang X."/>
            <person name="Jeffery I.B."/>
            <person name="Cooney J.C."/>
            <person name="Kagawa T.F."/>
            <person name="Liu W."/>
            <person name="Song Y."/>
            <person name="Salvetti E."/>
            <person name="Wrobel A."/>
            <person name="Rasinkangas P."/>
            <person name="Parkhill J."/>
            <person name="Rea M.C."/>
            <person name="O'Sullivan O."/>
            <person name="Ritari J."/>
            <person name="Douillard F.P."/>
            <person name="Paul Ross R."/>
            <person name="Yang R."/>
            <person name="Briner A.E."/>
            <person name="Felis G.E."/>
            <person name="de Vos W.M."/>
            <person name="Barrangou R."/>
            <person name="Klaenhammer T.R."/>
            <person name="Caufield P.W."/>
            <person name="Cui Y."/>
            <person name="Zhang H."/>
            <person name="O'Toole P.W."/>
        </authorList>
    </citation>
    <scope>NUCLEOTIDE SEQUENCE [LARGE SCALE GENOMIC DNA]</scope>
    <source>
        <strain evidence="4 5">DSM 20623</strain>
    </source>
</reference>